<organism evidence="1">
    <name type="scientific">Cucumis melo</name>
    <name type="common">Muskmelon</name>
    <dbReference type="NCBI Taxonomy" id="3656"/>
    <lineage>
        <taxon>Eukaryota</taxon>
        <taxon>Viridiplantae</taxon>
        <taxon>Streptophyta</taxon>
        <taxon>Embryophyta</taxon>
        <taxon>Tracheophyta</taxon>
        <taxon>Spermatophyta</taxon>
        <taxon>Magnoliopsida</taxon>
        <taxon>eudicotyledons</taxon>
        <taxon>Gunneridae</taxon>
        <taxon>Pentapetalae</taxon>
        <taxon>rosids</taxon>
        <taxon>fabids</taxon>
        <taxon>Cucurbitales</taxon>
        <taxon>Cucurbitaceae</taxon>
        <taxon>Benincaseae</taxon>
        <taxon>Cucumis</taxon>
    </lineage>
</organism>
<reference evidence="1" key="1">
    <citation type="submission" date="2023-03" db="UniProtKB">
        <authorList>
            <consortium name="EnsemblPlants"/>
        </authorList>
    </citation>
    <scope>IDENTIFICATION</scope>
</reference>
<sequence length="98" mass="11512">MKKVAANSDIHWVLFDEENRAVGFYSKSGGLWFFLDKLKRSCARDSRSGSISRVIRVYARGIRFTCLQMIYEIFINYMTEILSLRLEITVCTLVRFRC</sequence>
<name>A0A9I9EKN2_CUCME</name>
<accession>A0A9I9EKN2</accession>
<protein>
    <submittedName>
        <fullName evidence="1">Uncharacterized protein</fullName>
    </submittedName>
</protein>
<proteinExistence type="predicted"/>
<dbReference type="Gramene" id="MELO3C035078.2.1">
    <property type="protein sequence ID" value="MELO3C035078.2.1"/>
    <property type="gene ID" value="MELO3C035078.2"/>
</dbReference>
<dbReference type="AlphaFoldDB" id="A0A9I9EKN2"/>
<evidence type="ECO:0000313" key="1">
    <source>
        <dbReference type="EnsemblPlants" id="MELO3C035078.2.1"/>
    </source>
</evidence>
<dbReference type="EnsemblPlants" id="MELO3C035078.2.1">
    <property type="protein sequence ID" value="MELO3C035078.2.1"/>
    <property type="gene ID" value="MELO3C035078.2"/>
</dbReference>